<name>A0A0H5RBW7_9EUKA</name>
<reference evidence="2" key="1">
    <citation type="submission" date="2015-04" db="EMBL/GenBank/DDBJ databases">
        <title>The genome sequence of the plant pathogenic Rhizarian Plasmodiophora brassicae reveals insights in its biotrophic life cycle and the origin of chitin synthesis.</title>
        <authorList>
            <person name="Schwelm A."/>
            <person name="Fogelqvist J."/>
            <person name="Knaust A."/>
            <person name="Julke S."/>
            <person name="Lilja T."/>
            <person name="Dhandapani V."/>
            <person name="Bonilla-Rosso G."/>
            <person name="Karlsson M."/>
            <person name="Shevchenko A."/>
            <person name="Choi S.R."/>
            <person name="Kim H.G."/>
            <person name="Park J.Y."/>
            <person name="Lim Y.P."/>
            <person name="Ludwig-Muller J."/>
            <person name="Dixelius C."/>
        </authorList>
    </citation>
    <scope>NUCLEOTIDE SEQUENCE</scope>
    <source>
        <tissue evidence="2">Potato root galls</tissue>
    </source>
</reference>
<protein>
    <submittedName>
        <fullName evidence="2">Uncharacterized protein</fullName>
    </submittedName>
</protein>
<proteinExistence type="predicted"/>
<feature type="compositionally biased region" description="Polar residues" evidence="1">
    <location>
        <begin position="89"/>
        <end position="102"/>
    </location>
</feature>
<feature type="region of interest" description="Disordered" evidence="1">
    <location>
        <begin position="1"/>
        <end position="28"/>
    </location>
</feature>
<feature type="region of interest" description="Disordered" evidence="1">
    <location>
        <begin position="84"/>
        <end position="103"/>
    </location>
</feature>
<accession>A0A0H5RBW7</accession>
<evidence type="ECO:0000256" key="1">
    <source>
        <dbReference type="SAM" id="MobiDB-lite"/>
    </source>
</evidence>
<dbReference type="AlphaFoldDB" id="A0A0H5RBW7"/>
<dbReference type="EMBL" id="HACM01010655">
    <property type="protein sequence ID" value="CRZ11097.1"/>
    <property type="molecule type" value="Transcribed_RNA"/>
</dbReference>
<organism evidence="2">
    <name type="scientific">Spongospora subterranea</name>
    <dbReference type="NCBI Taxonomy" id="70186"/>
    <lineage>
        <taxon>Eukaryota</taxon>
        <taxon>Sar</taxon>
        <taxon>Rhizaria</taxon>
        <taxon>Endomyxa</taxon>
        <taxon>Phytomyxea</taxon>
        <taxon>Plasmodiophorida</taxon>
        <taxon>Plasmodiophoridae</taxon>
        <taxon>Spongospora</taxon>
    </lineage>
</organism>
<evidence type="ECO:0000313" key="2">
    <source>
        <dbReference type="EMBL" id="CRZ11097.1"/>
    </source>
</evidence>
<sequence length="289" mass="32529">MSSAAIMIDDPVETPMATGDDNGRRRSLRLPKPPALVADSTAASIAETPQIQIDNHNGAITLIIRGWKLSRWYHEADMGTALDADSKAARQSTAKGQSSRATPCNGAMEAAYKIDHDPYEAALPLLALMNGIGNGCNEVGSHESDVEMIDDDQEEDEERDDAAPFNVVEDCFDYVCVIINGANWNRRGVNLDVVGDLINEMDDDTDEPNKVEFWVIPREILSQKDLNQLDDINKYDLERSGSSLSDRMRFIKTLFKRYQFKRVRNLYQARRKGHLTIARYISLIYFVRL</sequence>